<gene>
    <name evidence="1" type="ORF">EJP67_10760</name>
</gene>
<name>A0A433MIK0_9BURK</name>
<proteinExistence type="predicted"/>
<accession>A0A433MIK0</accession>
<sequence length="302" mass="33341">MGILNNTSDGIHGIVAVLYRALVHFGPTDRAKLIELCSCGLDSGDGAPKVRNALARWEDLGLFQESPKGMCIPPDLEPHTKDNDAALTEALRCAVLSIVFTPRNTQDLWGTEGSSDFARGVAWWLAQDPYRLDTGTQPLLRLERSQVQIAERRIVINDVRMSRLGEWAAFLGFTWSAQRGRFTPDPTEAIDRVLEKVLAETNQEMPAMEFVQSLAAILPVLDQGSHRRAVEAELRPDVWGATPEGWVSQTLGLALRRLESKGRLRLLQRADVGSALQIPGRGGTSLRALAQFTHVLRTEVTT</sequence>
<comment type="caution">
    <text evidence="1">The sequence shown here is derived from an EMBL/GenBank/DDBJ whole genome shotgun (WGS) entry which is preliminary data.</text>
</comment>
<organism evidence="1 2">
    <name type="scientific">Variovorax guangxiensis</name>
    <dbReference type="NCBI Taxonomy" id="1775474"/>
    <lineage>
        <taxon>Bacteria</taxon>
        <taxon>Pseudomonadati</taxon>
        <taxon>Pseudomonadota</taxon>
        <taxon>Betaproteobacteria</taxon>
        <taxon>Burkholderiales</taxon>
        <taxon>Comamonadaceae</taxon>
        <taxon>Variovorax</taxon>
    </lineage>
</organism>
<evidence type="ECO:0000313" key="1">
    <source>
        <dbReference type="EMBL" id="RUR67535.1"/>
    </source>
</evidence>
<dbReference type="AlphaFoldDB" id="A0A433MIK0"/>
<dbReference type="OrthoDB" id="6625234at2"/>
<dbReference type="Proteomes" id="UP000281118">
    <property type="component" value="Unassembled WGS sequence"/>
</dbReference>
<reference evidence="1 2" key="1">
    <citation type="submission" date="2018-12" db="EMBL/GenBank/DDBJ databases">
        <title>The genome sequences of Variovorax guangxiensis DSM 27352.</title>
        <authorList>
            <person name="Gao J."/>
            <person name="Sun J."/>
        </authorList>
    </citation>
    <scope>NUCLEOTIDE SEQUENCE [LARGE SCALE GENOMIC DNA]</scope>
    <source>
        <strain evidence="1 2">DSM 27352</strain>
    </source>
</reference>
<dbReference type="InterPro" id="IPR049812">
    <property type="entry name" value="DpdG-like"/>
</dbReference>
<evidence type="ECO:0000313" key="2">
    <source>
        <dbReference type="Proteomes" id="UP000281118"/>
    </source>
</evidence>
<protein>
    <submittedName>
        <fullName evidence="1">Uncharacterized protein</fullName>
    </submittedName>
</protein>
<dbReference type="RefSeq" id="WP_126021674.1">
    <property type="nucleotide sequence ID" value="NZ_RXFT01000003.1"/>
</dbReference>
<dbReference type="EMBL" id="RXFT01000003">
    <property type="protein sequence ID" value="RUR67535.1"/>
    <property type="molecule type" value="Genomic_DNA"/>
</dbReference>
<dbReference type="NCBIfam" id="NF041064">
    <property type="entry name" value="DpdG"/>
    <property type="match status" value="1"/>
</dbReference>